<dbReference type="EMBL" id="AUSU01001802">
    <property type="protein sequence ID" value="EPS70153.1"/>
    <property type="molecule type" value="Genomic_DNA"/>
</dbReference>
<dbReference type="Proteomes" id="UP000015453">
    <property type="component" value="Unassembled WGS sequence"/>
</dbReference>
<protein>
    <submittedName>
        <fullName evidence="1">Uncharacterized protein</fullName>
    </submittedName>
</protein>
<dbReference type="AlphaFoldDB" id="S8E369"/>
<dbReference type="OrthoDB" id="1065010at2759"/>
<sequence length="361" mass="40184">MRKLCPNLDRKDGLETVLEVPIPEEMFNKMGSDAAVRWQNMRSLMRPKNPSALDRFAAAASAASSFSNYDFLLKLVGSAFIPYSVQLDQAVAKPIRDGPIESSTAKYIVKQYVAATGGLAALNSISSMYAVGQVKMSVVSDAIEASKRACEVGGFVLWQKNPDLWYLELVISGFKINAGSDGKIAWNQSSSSSNPTKGPPKALRRFFQGLDPRSTANLFLNTACVGETRVEDEDCFILRTETDRETLKSQSTCNTEIVQHTIWGYFSQRTGLLVRFQDSKLIKMKLGEELSIYETVMESSMEDYRCVDEIKIAHGGTTRASLCRHGTKAKKTWILEESWRIEEVDFNICGLANEHFLPPSD</sequence>
<dbReference type="InterPro" id="IPR006873">
    <property type="entry name" value="DUF620"/>
</dbReference>
<feature type="non-terminal residue" evidence="1">
    <location>
        <position position="361"/>
    </location>
</feature>
<dbReference type="Pfam" id="PF04788">
    <property type="entry name" value="DUF620"/>
    <property type="match status" value="1"/>
</dbReference>
<keyword evidence="2" id="KW-1185">Reference proteome</keyword>
<evidence type="ECO:0000313" key="2">
    <source>
        <dbReference type="Proteomes" id="UP000015453"/>
    </source>
</evidence>
<name>S8E369_9LAMI</name>
<accession>S8E369</accession>
<evidence type="ECO:0000313" key="1">
    <source>
        <dbReference type="EMBL" id="EPS70153.1"/>
    </source>
</evidence>
<proteinExistence type="predicted"/>
<gene>
    <name evidence="1" type="ORF">M569_04607</name>
</gene>
<organism evidence="1 2">
    <name type="scientific">Genlisea aurea</name>
    <dbReference type="NCBI Taxonomy" id="192259"/>
    <lineage>
        <taxon>Eukaryota</taxon>
        <taxon>Viridiplantae</taxon>
        <taxon>Streptophyta</taxon>
        <taxon>Embryophyta</taxon>
        <taxon>Tracheophyta</taxon>
        <taxon>Spermatophyta</taxon>
        <taxon>Magnoliopsida</taxon>
        <taxon>eudicotyledons</taxon>
        <taxon>Gunneridae</taxon>
        <taxon>Pentapetalae</taxon>
        <taxon>asterids</taxon>
        <taxon>lamiids</taxon>
        <taxon>Lamiales</taxon>
        <taxon>Lentibulariaceae</taxon>
        <taxon>Genlisea</taxon>
    </lineage>
</organism>
<reference evidence="1 2" key="1">
    <citation type="journal article" date="2013" name="BMC Genomics">
        <title>The miniature genome of a carnivorous plant Genlisea aurea contains a low number of genes and short non-coding sequences.</title>
        <authorList>
            <person name="Leushkin E.V."/>
            <person name="Sutormin R.A."/>
            <person name="Nabieva E.R."/>
            <person name="Penin A.A."/>
            <person name="Kondrashov A.S."/>
            <person name="Logacheva M.D."/>
        </authorList>
    </citation>
    <scope>NUCLEOTIDE SEQUENCE [LARGE SCALE GENOMIC DNA]</scope>
</reference>
<dbReference type="PANTHER" id="PTHR31300">
    <property type="entry name" value="LIPASE"/>
    <property type="match status" value="1"/>
</dbReference>
<dbReference type="PANTHER" id="PTHR31300:SF25">
    <property type="entry name" value="DUF620 FAMILY PROTEIN (DUF620)"/>
    <property type="match status" value="1"/>
</dbReference>
<comment type="caution">
    <text evidence="1">The sequence shown here is derived from an EMBL/GenBank/DDBJ whole genome shotgun (WGS) entry which is preliminary data.</text>
</comment>